<name>H2YU79_CIOSA</name>
<comment type="similarity">
    <text evidence="2">Belongs to the RRM Spen family.</text>
</comment>
<keyword evidence="4 6" id="KW-0694">RNA-binding</keyword>
<feature type="domain" description="RRM" evidence="8">
    <location>
        <begin position="226"/>
        <end position="302"/>
    </location>
</feature>
<reference evidence="10" key="2">
    <citation type="submission" date="2025-08" db="UniProtKB">
        <authorList>
            <consortium name="Ensembl"/>
        </authorList>
    </citation>
    <scope>IDENTIFICATION</scope>
</reference>
<dbReference type="Proteomes" id="UP000007875">
    <property type="component" value="Unassembled WGS sequence"/>
</dbReference>
<feature type="region of interest" description="Disordered" evidence="7">
    <location>
        <begin position="426"/>
        <end position="469"/>
    </location>
</feature>
<dbReference type="PANTHER" id="PTHR23189">
    <property type="entry name" value="RNA RECOGNITION MOTIF-CONTAINING"/>
    <property type="match status" value="1"/>
</dbReference>
<dbReference type="Gene3D" id="3.30.70.330">
    <property type="match status" value="3"/>
</dbReference>
<dbReference type="Pfam" id="PF00076">
    <property type="entry name" value="RRM_1"/>
    <property type="match status" value="2"/>
</dbReference>
<dbReference type="GO" id="GO:0005634">
    <property type="term" value="C:nucleus"/>
    <property type="evidence" value="ECO:0007669"/>
    <property type="project" value="UniProtKB-SubCell"/>
</dbReference>
<dbReference type="PROSITE" id="PS50102">
    <property type="entry name" value="RRM"/>
    <property type="match status" value="2"/>
</dbReference>
<dbReference type="CDD" id="cd12310">
    <property type="entry name" value="RRM3_Spen"/>
    <property type="match status" value="1"/>
</dbReference>
<dbReference type="InterPro" id="IPR012677">
    <property type="entry name" value="Nucleotide-bd_a/b_plait_sf"/>
</dbReference>
<dbReference type="GO" id="GO:0003723">
    <property type="term" value="F:RNA binding"/>
    <property type="evidence" value="ECO:0007669"/>
    <property type="project" value="UniProtKB-UniRule"/>
</dbReference>
<keyword evidence="11" id="KW-1185">Reference proteome</keyword>
<feature type="compositionally biased region" description="Polar residues" evidence="7">
    <location>
        <begin position="157"/>
        <end position="169"/>
    </location>
</feature>
<dbReference type="Ensembl" id="ENSCSAVT00000009003.1">
    <property type="protein sequence ID" value="ENSCSAVP00000008889.1"/>
    <property type="gene ID" value="ENSCSAVG00000005270.1"/>
</dbReference>
<feature type="domain" description="RRM" evidence="8">
    <location>
        <begin position="306"/>
        <end position="380"/>
    </location>
</feature>
<dbReference type="OMA" id="ELYTADW"/>
<reference evidence="11" key="1">
    <citation type="submission" date="2003-08" db="EMBL/GenBank/DDBJ databases">
        <authorList>
            <person name="Birren B."/>
            <person name="Nusbaum C."/>
            <person name="Abebe A."/>
            <person name="Abouelleil A."/>
            <person name="Adekoya E."/>
            <person name="Ait-zahra M."/>
            <person name="Allen N."/>
            <person name="Allen T."/>
            <person name="An P."/>
            <person name="Anderson M."/>
            <person name="Anderson S."/>
            <person name="Arachchi H."/>
            <person name="Armbruster J."/>
            <person name="Bachantsang P."/>
            <person name="Baldwin J."/>
            <person name="Barry A."/>
            <person name="Bayul T."/>
            <person name="Blitshsteyn B."/>
            <person name="Bloom T."/>
            <person name="Blye J."/>
            <person name="Boguslavskiy L."/>
            <person name="Borowsky M."/>
            <person name="Boukhgalter B."/>
            <person name="Brunache A."/>
            <person name="Butler J."/>
            <person name="Calixte N."/>
            <person name="Calvo S."/>
            <person name="Camarata J."/>
            <person name="Campo K."/>
            <person name="Chang J."/>
            <person name="Cheshatsang Y."/>
            <person name="Citroen M."/>
            <person name="Collymore A."/>
            <person name="Considine T."/>
            <person name="Cook A."/>
            <person name="Cooke P."/>
            <person name="Corum B."/>
            <person name="Cuomo C."/>
            <person name="David R."/>
            <person name="Dawoe T."/>
            <person name="Degray S."/>
            <person name="Dodge S."/>
            <person name="Dooley K."/>
            <person name="Dorje P."/>
            <person name="Dorjee K."/>
            <person name="Dorris L."/>
            <person name="Duffey N."/>
            <person name="Dupes A."/>
            <person name="Elkins T."/>
            <person name="Engels R."/>
            <person name="Erickson J."/>
            <person name="Farina A."/>
            <person name="Faro S."/>
            <person name="Ferreira P."/>
            <person name="Fischer H."/>
            <person name="Fitzgerald M."/>
            <person name="Foley K."/>
            <person name="Gage D."/>
            <person name="Galagan J."/>
            <person name="Gearin G."/>
            <person name="Gnerre S."/>
            <person name="Gnirke A."/>
            <person name="Goyette A."/>
            <person name="Graham J."/>
            <person name="Grandbois E."/>
            <person name="Gyaltsen K."/>
            <person name="Hafez N."/>
            <person name="Hagopian D."/>
            <person name="Hagos B."/>
            <person name="Hall J."/>
            <person name="Hatcher B."/>
            <person name="Heller A."/>
            <person name="Higgins H."/>
            <person name="Honan T."/>
            <person name="Horn A."/>
            <person name="Houde N."/>
            <person name="Hughes L."/>
            <person name="Hulme W."/>
            <person name="Husby E."/>
            <person name="Iliev I."/>
            <person name="Jaffe D."/>
            <person name="Jones C."/>
            <person name="Kamal M."/>
            <person name="Kamat A."/>
            <person name="Kamvysselis M."/>
            <person name="Karlsson E."/>
            <person name="Kells C."/>
            <person name="Kieu A."/>
            <person name="Kisner P."/>
            <person name="Kodira C."/>
            <person name="Kulbokas E."/>
            <person name="Labutti K."/>
            <person name="Lama D."/>
            <person name="Landers T."/>
            <person name="Leger J."/>
            <person name="Levine S."/>
            <person name="Lewis D."/>
            <person name="Lewis T."/>
            <person name="Lindblad-toh K."/>
            <person name="Liu X."/>
            <person name="Lokyitsang T."/>
            <person name="Lokyitsang Y."/>
            <person name="Lucien O."/>
            <person name="Lui A."/>
            <person name="Ma L.J."/>
            <person name="Mabbitt R."/>
            <person name="Macdonald J."/>
            <person name="Maclean C."/>
            <person name="Major J."/>
            <person name="Manning J."/>
            <person name="Marabella R."/>
            <person name="Maru K."/>
            <person name="Matthews C."/>
            <person name="Mauceli E."/>
            <person name="Mccarthy M."/>
            <person name="Mcdonough S."/>
            <person name="Mcghee T."/>
            <person name="Meldrim J."/>
            <person name="Meneus L."/>
            <person name="Mesirov J."/>
            <person name="Mihalev A."/>
            <person name="Mihova T."/>
            <person name="Mikkelsen T."/>
            <person name="Mlenga V."/>
            <person name="Moru K."/>
            <person name="Mozes J."/>
            <person name="Mulrain L."/>
            <person name="Munson G."/>
            <person name="Naylor J."/>
            <person name="Newes C."/>
            <person name="Nguyen C."/>
            <person name="Nguyen N."/>
            <person name="Nguyen T."/>
            <person name="Nicol R."/>
            <person name="Nielsen C."/>
            <person name="Nizzari M."/>
            <person name="Norbu C."/>
            <person name="Norbu N."/>
            <person name="O'donnell P."/>
            <person name="Okoawo O."/>
            <person name="O'leary S."/>
            <person name="Omotosho B."/>
            <person name="O'neill K."/>
            <person name="Osman S."/>
            <person name="Parker S."/>
            <person name="Perrin D."/>
            <person name="Phunkhang P."/>
            <person name="Piqani B."/>
            <person name="Purcell S."/>
            <person name="Rachupka T."/>
            <person name="Ramasamy U."/>
            <person name="Rameau R."/>
            <person name="Ray V."/>
            <person name="Raymond C."/>
            <person name="Retta R."/>
            <person name="Richardson S."/>
            <person name="Rise C."/>
            <person name="Rodriguez J."/>
            <person name="Rogers J."/>
            <person name="Rogov P."/>
            <person name="Rutman M."/>
            <person name="Schupbach R."/>
            <person name="Seaman C."/>
            <person name="Settipalli S."/>
            <person name="Sharpe T."/>
            <person name="Sheridan J."/>
            <person name="Sherpa N."/>
            <person name="Shi J."/>
            <person name="Smirnov S."/>
            <person name="Smith C."/>
            <person name="Sougnez C."/>
            <person name="Spencer B."/>
            <person name="Stalker J."/>
            <person name="Stange-thomann N."/>
            <person name="Stavropoulos S."/>
            <person name="Stetson K."/>
            <person name="Stone C."/>
            <person name="Stone S."/>
            <person name="Stubbs M."/>
            <person name="Talamas J."/>
            <person name="Tchuinga P."/>
            <person name="Tenzing P."/>
            <person name="Tesfaye S."/>
            <person name="Theodore J."/>
            <person name="Thoulutsang Y."/>
            <person name="Topham K."/>
            <person name="Towey S."/>
            <person name="Tsamla T."/>
            <person name="Tsomo N."/>
            <person name="Vallee D."/>
            <person name="Vassiliev H."/>
            <person name="Venkataraman V."/>
            <person name="Vinson J."/>
            <person name="Vo A."/>
            <person name="Wade C."/>
            <person name="Wang S."/>
            <person name="Wangchuk T."/>
            <person name="Wangdi T."/>
            <person name="Whittaker C."/>
            <person name="Wilkinson J."/>
            <person name="Wu Y."/>
            <person name="Wyman D."/>
            <person name="Yadav S."/>
            <person name="Yang S."/>
            <person name="Yang X."/>
            <person name="Yeager S."/>
            <person name="Yee E."/>
            <person name="Young G."/>
            <person name="Zainoun J."/>
            <person name="Zembeck L."/>
            <person name="Zimmer A."/>
            <person name="Zody M."/>
            <person name="Lander E."/>
        </authorList>
    </citation>
    <scope>NUCLEOTIDE SEQUENCE [LARGE SCALE GENOMIC DNA]</scope>
</reference>
<dbReference type="STRING" id="51511.ENSCSAVP00000008889"/>
<evidence type="ECO:0000256" key="7">
    <source>
        <dbReference type="SAM" id="MobiDB-lite"/>
    </source>
</evidence>
<dbReference type="InterPro" id="IPR010912">
    <property type="entry name" value="SPOC_met"/>
</dbReference>
<keyword evidence="5" id="KW-0539">Nucleus</keyword>
<feature type="compositionally biased region" description="Basic and acidic residues" evidence="7">
    <location>
        <begin position="174"/>
        <end position="202"/>
    </location>
</feature>
<dbReference type="InterPro" id="IPR035979">
    <property type="entry name" value="RBD_domain_sf"/>
</dbReference>
<dbReference type="InterPro" id="IPR016194">
    <property type="entry name" value="SPOC-like_C_dom_sf"/>
</dbReference>
<dbReference type="InterPro" id="IPR000504">
    <property type="entry name" value="RRM_dom"/>
</dbReference>
<dbReference type="SMR" id="H2YU79"/>
<organism evidence="10 11">
    <name type="scientific">Ciona savignyi</name>
    <name type="common">Pacific transparent sea squirt</name>
    <dbReference type="NCBI Taxonomy" id="51511"/>
    <lineage>
        <taxon>Eukaryota</taxon>
        <taxon>Metazoa</taxon>
        <taxon>Chordata</taxon>
        <taxon>Tunicata</taxon>
        <taxon>Ascidiacea</taxon>
        <taxon>Phlebobranchia</taxon>
        <taxon>Cionidae</taxon>
        <taxon>Ciona</taxon>
    </lineage>
</organism>
<dbReference type="HOGENOM" id="CLU_012724_1_0_1"/>
<evidence type="ECO:0000259" key="8">
    <source>
        <dbReference type="PROSITE" id="PS50102"/>
    </source>
</evidence>
<evidence type="ECO:0000256" key="4">
    <source>
        <dbReference type="ARBA" id="ARBA00022884"/>
    </source>
</evidence>
<dbReference type="Gene3D" id="2.40.290.10">
    <property type="match status" value="1"/>
</dbReference>
<feature type="compositionally biased region" description="Basic residues" evidence="7">
    <location>
        <begin position="112"/>
        <end position="125"/>
    </location>
</feature>
<dbReference type="InParanoid" id="H2YU79"/>
<dbReference type="GeneTree" id="ENSGT00940000172749"/>
<dbReference type="SMART" id="SM00360">
    <property type="entry name" value="RRM"/>
    <property type="match status" value="3"/>
</dbReference>
<dbReference type="InterPro" id="IPR012921">
    <property type="entry name" value="SPOC_C"/>
</dbReference>
<dbReference type="eggNOG" id="KOG0112">
    <property type="taxonomic scope" value="Eukaryota"/>
</dbReference>
<evidence type="ECO:0000256" key="3">
    <source>
        <dbReference type="ARBA" id="ARBA00022553"/>
    </source>
</evidence>
<dbReference type="AlphaFoldDB" id="H2YU79"/>
<dbReference type="Pfam" id="PF07744">
    <property type="entry name" value="SPOC"/>
    <property type="match status" value="1"/>
</dbReference>
<dbReference type="SUPFAM" id="SSF100939">
    <property type="entry name" value="SPOC domain-like"/>
    <property type="match status" value="1"/>
</dbReference>
<feature type="compositionally biased region" description="Basic residues" evidence="7">
    <location>
        <begin position="437"/>
        <end position="461"/>
    </location>
</feature>
<evidence type="ECO:0000259" key="9">
    <source>
        <dbReference type="PROSITE" id="PS50917"/>
    </source>
</evidence>
<keyword evidence="3" id="KW-0597">Phosphoprotein</keyword>
<feature type="region of interest" description="Disordered" evidence="7">
    <location>
        <begin position="79"/>
        <end position="220"/>
    </location>
</feature>
<evidence type="ECO:0000313" key="11">
    <source>
        <dbReference type="Proteomes" id="UP000007875"/>
    </source>
</evidence>
<evidence type="ECO:0000256" key="5">
    <source>
        <dbReference type="ARBA" id="ARBA00023242"/>
    </source>
</evidence>
<dbReference type="CDD" id="cd21544">
    <property type="entry name" value="SPOC_RBM15-like"/>
    <property type="match status" value="1"/>
</dbReference>
<dbReference type="SUPFAM" id="SSF54928">
    <property type="entry name" value="RNA-binding domain, RBD"/>
    <property type="match status" value="2"/>
</dbReference>
<accession>H2YU79</accession>
<evidence type="ECO:0000313" key="10">
    <source>
        <dbReference type="Ensembl" id="ENSCSAVP00000008889.1"/>
    </source>
</evidence>
<comment type="subcellular location">
    <subcellularLocation>
        <location evidence="1">Nucleus</location>
    </subcellularLocation>
</comment>
<protein>
    <recommendedName>
        <fullName evidence="12">RNA binding motif protein 15</fullName>
    </recommendedName>
</protein>
<proteinExistence type="inferred from homology"/>
<evidence type="ECO:0000256" key="6">
    <source>
        <dbReference type="PROSITE-ProRule" id="PRU00176"/>
    </source>
</evidence>
<feature type="compositionally biased region" description="Basic and acidic residues" evidence="7">
    <location>
        <begin position="79"/>
        <end position="98"/>
    </location>
</feature>
<feature type="compositionally biased region" description="Basic and acidic residues" evidence="7">
    <location>
        <begin position="133"/>
        <end position="155"/>
    </location>
</feature>
<evidence type="ECO:0008006" key="12">
    <source>
        <dbReference type="Google" id="ProtNLM"/>
    </source>
</evidence>
<feature type="domain" description="SPOC" evidence="9">
    <location>
        <begin position="489"/>
        <end position="680"/>
    </location>
</feature>
<evidence type="ECO:0000256" key="1">
    <source>
        <dbReference type="ARBA" id="ARBA00004123"/>
    </source>
</evidence>
<sequence length="682" mass="77678">YTTLSVHNFSSQLSSADIEESLYYEFKKFGDLSLRVTKDYNGERIAYATFRSAESAKACKNAKGHLVMHDRRLSIEIAHDYPTDKYSPRRSLPREKLRSPPRQRSPPLRSPPVRRHSPPPKRSYQRGRSPLPARERYQGRDRMPYSSRDNRDRFSPRQRSPYVQYSSPEGASPRNRDYSPDNKMSPRERSLTPRSSSEEKSPVRKYRNGGLMDKPIPPEDDPYATRTLFVGNLEPDVSNYDIRKVFEVYGRVDDVDVKRAARGVGSYCFVRFSNLDQAYKAKIALNGKAVIKNTVRVGYGKVMLSSKVWVGGLGSWTTLSDLEREFDRFGAIRRIDYRKGATSASILFETIDAAQAACNQMRGFLMPNAETRLRMDFLDPEQGMPGFEAFSEWGRHEGKNYDSGSQKYGGSNDRYQDKRNNSRYRGRNIFVDDKGSKGRRRSRSPSRRSRDRSSRSSKNHPKSSNDIKESEMTAMQFKHFHAKKCSSLHELCQVFDPPCWQGGFVLKNIAFPVLFFFLDGDMGVFNTTTADPNSPTGRQTMFHLNQRLKLNEEKTTEISRRMKSCTSKTCLIVAVPGVPENLNTSGTVVGPVTSQHKPLRGLVKYFKEKESAGIVSIPAITTETPKEYDKTSYKERPLSGVLHIFPPGPFAHEQLLKIGPNLQPQYFADDYMVALLVKGQKS</sequence>
<dbReference type="PROSITE" id="PS50917">
    <property type="entry name" value="SPOC"/>
    <property type="match status" value="1"/>
</dbReference>
<evidence type="ECO:0000256" key="2">
    <source>
        <dbReference type="ARBA" id="ARBA00005387"/>
    </source>
</evidence>
<reference evidence="10" key="3">
    <citation type="submission" date="2025-09" db="UniProtKB">
        <authorList>
            <consortium name="Ensembl"/>
        </authorList>
    </citation>
    <scope>IDENTIFICATION</scope>
</reference>